<name>A0ABN9RF71_9DINO</name>
<evidence type="ECO:0000256" key="6">
    <source>
        <dbReference type="ARBA" id="ARBA00022630"/>
    </source>
</evidence>
<evidence type="ECO:0000259" key="12">
    <source>
        <dbReference type="Pfam" id="PF00732"/>
    </source>
</evidence>
<dbReference type="EC" id="1.1.3.20" evidence="5"/>
<dbReference type="InterPro" id="IPR036188">
    <property type="entry name" value="FAD/NAD-bd_sf"/>
</dbReference>
<dbReference type="InterPro" id="IPR012400">
    <property type="entry name" value="Long_Oxdase"/>
</dbReference>
<evidence type="ECO:0000256" key="9">
    <source>
        <dbReference type="ARBA" id="ARBA00022989"/>
    </source>
</evidence>
<gene>
    <name evidence="14" type="ORF">PCOR1329_LOCUS19319</name>
</gene>
<evidence type="ECO:0000256" key="10">
    <source>
        <dbReference type="ARBA" id="ARBA00023002"/>
    </source>
</evidence>
<feature type="domain" description="Glucose-methanol-choline oxidoreductase C-terminal" evidence="13">
    <location>
        <begin position="604"/>
        <end position="761"/>
    </location>
</feature>
<comment type="caution">
    <text evidence="14">The sequence shown here is derived from an EMBL/GenBank/DDBJ whole genome shotgun (WGS) entry which is preliminary data.</text>
</comment>
<keyword evidence="8" id="KW-0274">FAD</keyword>
<evidence type="ECO:0000259" key="13">
    <source>
        <dbReference type="Pfam" id="PF05199"/>
    </source>
</evidence>
<evidence type="ECO:0000256" key="1">
    <source>
        <dbReference type="ARBA" id="ARBA00000920"/>
    </source>
</evidence>
<evidence type="ECO:0000313" key="14">
    <source>
        <dbReference type="EMBL" id="CAK0816303.1"/>
    </source>
</evidence>
<feature type="non-terminal residue" evidence="14">
    <location>
        <position position="1"/>
    </location>
</feature>
<evidence type="ECO:0000256" key="3">
    <source>
        <dbReference type="ARBA" id="ARBA00004370"/>
    </source>
</evidence>
<organism evidence="14 15">
    <name type="scientific">Prorocentrum cordatum</name>
    <dbReference type="NCBI Taxonomy" id="2364126"/>
    <lineage>
        <taxon>Eukaryota</taxon>
        <taxon>Sar</taxon>
        <taxon>Alveolata</taxon>
        <taxon>Dinophyceae</taxon>
        <taxon>Prorocentrales</taxon>
        <taxon>Prorocentraceae</taxon>
        <taxon>Prorocentrum</taxon>
    </lineage>
</organism>
<keyword evidence="7" id="KW-0812">Transmembrane</keyword>
<evidence type="ECO:0000256" key="7">
    <source>
        <dbReference type="ARBA" id="ARBA00022692"/>
    </source>
</evidence>
<dbReference type="SUPFAM" id="SSF51905">
    <property type="entry name" value="FAD/NAD(P)-binding domain"/>
    <property type="match status" value="1"/>
</dbReference>
<dbReference type="EMBL" id="CAUYUJ010006158">
    <property type="protein sequence ID" value="CAK0816303.1"/>
    <property type="molecule type" value="Genomic_DNA"/>
</dbReference>
<accession>A0ABN9RF71</accession>
<comment type="catalytic activity">
    <reaction evidence="1">
        <text>a long-chain primary fatty alcohol + O2 = a long-chain fatty aldehyde + H2O2</text>
        <dbReference type="Rhea" id="RHEA:22756"/>
        <dbReference type="ChEBI" id="CHEBI:15379"/>
        <dbReference type="ChEBI" id="CHEBI:16240"/>
        <dbReference type="ChEBI" id="CHEBI:17176"/>
        <dbReference type="ChEBI" id="CHEBI:77396"/>
        <dbReference type="EC" id="1.1.3.20"/>
    </reaction>
</comment>
<evidence type="ECO:0000256" key="8">
    <source>
        <dbReference type="ARBA" id="ARBA00022827"/>
    </source>
</evidence>
<dbReference type="PIRSF" id="PIRSF028937">
    <property type="entry name" value="Lg_Ch_AO"/>
    <property type="match status" value="1"/>
</dbReference>
<evidence type="ECO:0000256" key="11">
    <source>
        <dbReference type="ARBA" id="ARBA00023136"/>
    </source>
</evidence>
<protein>
    <recommendedName>
        <fullName evidence="5">long-chain-alcohol oxidase</fullName>
        <ecNumber evidence="5">1.1.3.20</ecNumber>
    </recommendedName>
</protein>
<comment type="subcellular location">
    <subcellularLocation>
        <location evidence="3">Membrane</location>
    </subcellularLocation>
</comment>
<dbReference type="Pfam" id="PF00732">
    <property type="entry name" value="GMC_oxred_N"/>
    <property type="match status" value="1"/>
</dbReference>
<dbReference type="InterPro" id="IPR007867">
    <property type="entry name" value="GMC_OxRtase_C"/>
</dbReference>
<reference evidence="14" key="1">
    <citation type="submission" date="2023-10" db="EMBL/GenBank/DDBJ databases">
        <authorList>
            <person name="Chen Y."/>
            <person name="Shah S."/>
            <person name="Dougan E. K."/>
            <person name="Thang M."/>
            <person name="Chan C."/>
        </authorList>
    </citation>
    <scope>NUCLEOTIDE SEQUENCE [LARGE SCALE GENOMIC DNA]</scope>
</reference>
<evidence type="ECO:0000256" key="5">
    <source>
        <dbReference type="ARBA" id="ARBA00013125"/>
    </source>
</evidence>
<dbReference type="Proteomes" id="UP001189429">
    <property type="component" value="Unassembled WGS sequence"/>
</dbReference>
<keyword evidence="6" id="KW-0285">Flavoprotein</keyword>
<evidence type="ECO:0000256" key="2">
    <source>
        <dbReference type="ARBA" id="ARBA00003842"/>
    </source>
</evidence>
<dbReference type="InterPro" id="IPR000172">
    <property type="entry name" value="GMC_OxRdtase_N"/>
</dbReference>
<keyword evidence="15" id="KW-1185">Reference proteome</keyword>
<sequence>PAICIREYAPVNVQGVYSVVIRAPAGPVRPPQAPRAAAPPRLAQRGMALLSESQRRVLRSVCEAFCPSLSDDEAKRVLQEVEDAARSAGQPASPERLASVAAWCSCSADELRLADAIEASLARNVKPANQQQMRRLLDLLGTSLGTLLLCGRLRPFADMARGEREECLSGLQRSVLFFRRAAFRALKTLTTGHFVNVARPEGGPNPAWAAMGYPAPAPAEQVAEEARAAGWDEYVFQMINSGVTSDVELEVDAVIVGSGCGGAVAAARLADGNSVLVLDKGTYFPRSDMDGTELSGFSHMYEQGALLETEDQNVVVLAGATFGGGSSINWACCLRTPDFVREEWASAHGLARFGPSSAIFDAACEAVCKRIGVREGDDVAHNVGNSLMIDGCRACGYSVRVTGQNMKSTAPDAPGAGNISIGDRHGIKNSMPETFLQDAAKLGCRFADRCHVERVLHSAGRASGVVGTIVGKDGTSHSITVRARRAVIVSCGSIHTPALLLRSGLPNRNGLIGKNLRLHPVVAVVGLMPEPVEAWRGAPMTTVSDEAAAGTDGSTYGIKLEVPSMHPGLAAALMPWFGAAQFRAIMLKVARAFPTIALCRDRGSGEVRIDGSGSPQLHYPVAQHDREQLARGAEMLARIAAGAGAESIAAGPLITDGFYGLPRFAPAGAPEEERRRSELERAEALEHFCGLIRQRGIQTDGRGTIFSAHQMGTAKMSASPDKGVCKETGEVWEVNGLYVIDASLFPTPSGSNPMLTTLTLAYDIAGRLRDSLRQEGSSSPVAPRSRL</sequence>
<dbReference type="PANTHER" id="PTHR46056">
    <property type="entry name" value="LONG-CHAIN-ALCOHOL OXIDASE"/>
    <property type="match status" value="1"/>
</dbReference>
<comment type="function">
    <text evidence="2">Long-chain fatty alcohol oxidase involved in the omega-oxidation pathway of lipid degradation.</text>
</comment>
<proteinExistence type="inferred from homology"/>
<comment type="similarity">
    <text evidence="4">Belongs to the GMC oxidoreductase family.</text>
</comment>
<dbReference type="Pfam" id="PF05199">
    <property type="entry name" value="GMC_oxred_C"/>
    <property type="match status" value="1"/>
</dbReference>
<dbReference type="PANTHER" id="PTHR46056:SF12">
    <property type="entry name" value="LONG-CHAIN-ALCOHOL OXIDASE"/>
    <property type="match status" value="1"/>
</dbReference>
<feature type="domain" description="Glucose-methanol-choline oxidoreductase N-terminal" evidence="12">
    <location>
        <begin position="298"/>
        <end position="521"/>
    </location>
</feature>
<dbReference type="Gene3D" id="3.50.50.60">
    <property type="entry name" value="FAD/NAD(P)-binding domain"/>
    <property type="match status" value="2"/>
</dbReference>
<evidence type="ECO:0000313" key="15">
    <source>
        <dbReference type="Proteomes" id="UP001189429"/>
    </source>
</evidence>
<keyword evidence="10" id="KW-0560">Oxidoreductase</keyword>
<keyword evidence="9" id="KW-1133">Transmembrane helix</keyword>
<keyword evidence="11" id="KW-0472">Membrane</keyword>
<evidence type="ECO:0000256" key="4">
    <source>
        <dbReference type="ARBA" id="ARBA00010790"/>
    </source>
</evidence>